<sequence length="82" mass="9445">MMNNFDSTKLRTKFDNTRESWLVQVYSGDRRLLCVFDSSHAWTFLLGCGFGLLLAVGWFNLARYSPSTTYVPATTPPEMWID</sequence>
<accession>K9TMW4</accession>
<dbReference type="AlphaFoldDB" id="K9TMW4"/>
<gene>
    <name evidence="2" type="ORF">Oscil6304_3943</name>
</gene>
<dbReference type="PATRIC" id="fig|56110.3.peg.4755"/>
<keyword evidence="1" id="KW-1133">Transmembrane helix</keyword>
<keyword evidence="1" id="KW-0472">Membrane</keyword>
<dbReference type="EMBL" id="CP003607">
    <property type="protein sequence ID" value="AFY83486.1"/>
    <property type="molecule type" value="Genomic_DNA"/>
</dbReference>
<keyword evidence="1" id="KW-0812">Transmembrane</keyword>
<dbReference type="HOGENOM" id="CLU_195938_0_0_3"/>
<dbReference type="eggNOG" id="ENOG5032VZE">
    <property type="taxonomic scope" value="Bacteria"/>
</dbReference>
<evidence type="ECO:0000256" key="1">
    <source>
        <dbReference type="SAM" id="Phobius"/>
    </source>
</evidence>
<dbReference type="InParanoid" id="K9TMW4"/>
<dbReference type="RefSeq" id="WP_015150110.1">
    <property type="nucleotide sequence ID" value="NC_019693.1"/>
</dbReference>
<organism evidence="2 3">
    <name type="scientific">Oscillatoria acuminata PCC 6304</name>
    <dbReference type="NCBI Taxonomy" id="56110"/>
    <lineage>
        <taxon>Bacteria</taxon>
        <taxon>Bacillati</taxon>
        <taxon>Cyanobacteriota</taxon>
        <taxon>Cyanophyceae</taxon>
        <taxon>Oscillatoriophycideae</taxon>
        <taxon>Oscillatoriales</taxon>
        <taxon>Oscillatoriaceae</taxon>
        <taxon>Oscillatoria</taxon>
    </lineage>
</organism>
<dbReference type="Proteomes" id="UP000010367">
    <property type="component" value="Chromosome"/>
</dbReference>
<evidence type="ECO:0000313" key="3">
    <source>
        <dbReference type="Proteomes" id="UP000010367"/>
    </source>
</evidence>
<dbReference type="KEGG" id="oac:Oscil6304_3943"/>
<evidence type="ECO:0000313" key="2">
    <source>
        <dbReference type="EMBL" id="AFY83486.1"/>
    </source>
</evidence>
<name>K9TMW4_9CYAN</name>
<protein>
    <submittedName>
        <fullName evidence="2">Uncharacterized protein</fullName>
    </submittedName>
</protein>
<keyword evidence="3" id="KW-1185">Reference proteome</keyword>
<reference evidence="2 3" key="1">
    <citation type="submission" date="2012-06" db="EMBL/GenBank/DDBJ databases">
        <title>Finished chromosome of genome of Oscillatoria acuminata PCC 6304.</title>
        <authorList>
            <consortium name="US DOE Joint Genome Institute"/>
            <person name="Gugger M."/>
            <person name="Coursin T."/>
            <person name="Rippka R."/>
            <person name="Tandeau De Marsac N."/>
            <person name="Huntemann M."/>
            <person name="Wei C.-L."/>
            <person name="Han J."/>
            <person name="Detter J.C."/>
            <person name="Han C."/>
            <person name="Tapia R."/>
            <person name="Davenport K."/>
            <person name="Daligault H."/>
            <person name="Erkkila T."/>
            <person name="Gu W."/>
            <person name="Munk A.C.C."/>
            <person name="Teshima H."/>
            <person name="Xu Y."/>
            <person name="Chain P."/>
            <person name="Chen A."/>
            <person name="Krypides N."/>
            <person name="Mavromatis K."/>
            <person name="Markowitz V."/>
            <person name="Szeto E."/>
            <person name="Ivanova N."/>
            <person name="Mikhailova N."/>
            <person name="Ovchinnikova G."/>
            <person name="Pagani I."/>
            <person name="Pati A."/>
            <person name="Goodwin L."/>
            <person name="Peters L."/>
            <person name="Pitluck S."/>
            <person name="Woyke T."/>
            <person name="Kerfeld C."/>
        </authorList>
    </citation>
    <scope>NUCLEOTIDE SEQUENCE [LARGE SCALE GENOMIC DNA]</scope>
    <source>
        <strain evidence="2 3">PCC 6304</strain>
    </source>
</reference>
<proteinExistence type="predicted"/>
<feature type="transmembrane region" description="Helical" evidence="1">
    <location>
        <begin position="41"/>
        <end position="61"/>
    </location>
</feature>